<sequence length="31" mass="3291">MVFTADGAACPAHGFHVLTAQQIVQGNPDFF</sequence>
<comment type="caution">
    <text evidence="1">The sequence shown here is derived from an EMBL/GenBank/DDBJ whole genome shotgun (WGS) entry which is preliminary data.</text>
</comment>
<feature type="non-terminal residue" evidence="1">
    <location>
        <position position="31"/>
    </location>
</feature>
<dbReference type="EMBL" id="BARS01019085">
    <property type="protein sequence ID" value="GAF87259.1"/>
    <property type="molecule type" value="Genomic_DNA"/>
</dbReference>
<name>X0T1X1_9ZZZZ</name>
<dbReference type="AlphaFoldDB" id="X0T1X1"/>
<accession>X0T1X1</accession>
<gene>
    <name evidence="1" type="ORF">S01H1_30964</name>
</gene>
<proteinExistence type="predicted"/>
<protein>
    <submittedName>
        <fullName evidence="1">Uncharacterized protein</fullName>
    </submittedName>
</protein>
<evidence type="ECO:0000313" key="1">
    <source>
        <dbReference type="EMBL" id="GAF87259.1"/>
    </source>
</evidence>
<reference evidence="1" key="1">
    <citation type="journal article" date="2014" name="Front. Microbiol.">
        <title>High frequency of phylogenetically diverse reductive dehalogenase-homologous genes in deep subseafloor sedimentary metagenomes.</title>
        <authorList>
            <person name="Kawai M."/>
            <person name="Futagami T."/>
            <person name="Toyoda A."/>
            <person name="Takaki Y."/>
            <person name="Nishi S."/>
            <person name="Hori S."/>
            <person name="Arai W."/>
            <person name="Tsubouchi T."/>
            <person name="Morono Y."/>
            <person name="Uchiyama I."/>
            <person name="Ito T."/>
            <person name="Fujiyama A."/>
            <person name="Inagaki F."/>
            <person name="Takami H."/>
        </authorList>
    </citation>
    <scope>NUCLEOTIDE SEQUENCE</scope>
    <source>
        <strain evidence="1">Expedition CK06-06</strain>
    </source>
</reference>
<organism evidence="1">
    <name type="scientific">marine sediment metagenome</name>
    <dbReference type="NCBI Taxonomy" id="412755"/>
    <lineage>
        <taxon>unclassified sequences</taxon>
        <taxon>metagenomes</taxon>
        <taxon>ecological metagenomes</taxon>
    </lineage>
</organism>